<reference evidence="11 12" key="1">
    <citation type="submission" date="2024-08" db="EMBL/GenBank/DDBJ databases">
        <authorList>
            <person name="Cucini C."/>
            <person name="Frati F."/>
        </authorList>
    </citation>
    <scope>NUCLEOTIDE SEQUENCE [LARGE SCALE GENOMIC DNA]</scope>
</reference>
<evidence type="ECO:0000313" key="12">
    <source>
        <dbReference type="Proteomes" id="UP001642540"/>
    </source>
</evidence>
<accession>A0ABP1RA98</accession>
<feature type="domain" description="C2H2-type" evidence="10">
    <location>
        <begin position="482"/>
        <end position="509"/>
    </location>
</feature>
<evidence type="ECO:0000256" key="1">
    <source>
        <dbReference type="ARBA" id="ARBA00004123"/>
    </source>
</evidence>
<keyword evidence="7" id="KW-0539">Nucleus</keyword>
<feature type="compositionally biased region" description="Basic and acidic residues" evidence="9">
    <location>
        <begin position="43"/>
        <end position="56"/>
    </location>
</feature>
<feature type="compositionally biased region" description="Low complexity" evidence="9">
    <location>
        <begin position="7"/>
        <end position="24"/>
    </location>
</feature>
<feature type="compositionally biased region" description="Low complexity" evidence="9">
    <location>
        <begin position="300"/>
        <end position="312"/>
    </location>
</feature>
<feature type="domain" description="C2H2-type" evidence="10">
    <location>
        <begin position="533"/>
        <end position="560"/>
    </location>
</feature>
<feature type="region of interest" description="Disordered" evidence="9">
    <location>
        <begin position="1"/>
        <end position="103"/>
    </location>
</feature>
<evidence type="ECO:0000256" key="2">
    <source>
        <dbReference type="ARBA" id="ARBA00022723"/>
    </source>
</evidence>
<dbReference type="InterPro" id="IPR013087">
    <property type="entry name" value="Znf_C2H2_type"/>
</dbReference>
<dbReference type="PANTHER" id="PTHR16515">
    <property type="entry name" value="PR DOMAIN ZINC FINGER PROTEIN"/>
    <property type="match status" value="1"/>
</dbReference>
<evidence type="ECO:0000256" key="5">
    <source>
        <dbReference type="ARBA" id="ARBA00022833"/>
    </source>
</evidence>
<evidence type="ECO:0000256" key="8">
    <source>
        <dbReference type="PROSITE-ProRule" id="PRU00042"/>
    </source>
</evidence>
<evidence type="ECO:0000256" key="4">
    <source>
        <dbReference type="ARBA" id="ARBA00022771"/>
    </source>
</evidence>
<comment type="caution">
    <text evidence="11">The sequence shown here is derived from an EMBL/GenBank/DDBJ whole genome shotgun (WGS) entry which is preliminary data.</text>
</comment>
<evidence type="ECO:0000313" key="11">
    <source>
        <dbReference type="EMBL" id="CAL8124107.1"/>
    </source>
</evidence>
<sequence length="637" mass="72364">MDRSRNRLFLSSKSSSGSFSNGSRGIFGIQHKQKILQQTSESRTTEFEKDKEEEHIPNQYDPGYEEEDQDYEQQVNGGDHQDYNNMLQNQAYEGEEYEQDEDDDYPDISEFVQTEFEEENLQDDEQDRGLPPPSSRATPQAGYYYGEEDEDDYQDDETEQVLNSLPPGIVMTKTTKPLESSSSARTSSQVNNFLRNSLVRNNGNRYFNTSTALIEETEDDENLTADDYYQDLTVQKRPSITKSKNNRPQLSASALLEQLQAPVYSKPNILSRKLNAQLQATQSNGNGTSRSAPPPPRLQPRPNKNSNNSVSNANSVSLESILRLQVSAATSTSSNKPMPRLHTIPKSGSKHYVVDGRKLSFKSGVQSSRSNSSPTRSLESLMLSHQRSQLSQQLNSGKNLDQGIMFGNLQIRQVSSPVQSSKHGLIRQKNVPRCQVCRKTFATNQVLQRHIASVHGAQFVEQTTNGEIHSPEQQLQNGGSIHRCRVCYRTFGSLESLRAHSLNHEGEFKCRACRRGFPSWEILEQHEATHKKYECRWCEKYFMNSGNLKAHERIHTGERPYKCADCPKGFKQLGGLQYHLKTNPSHRPQKYKMEEQDNIPQDYSGTMLINSNNNEEEGMYMEEEDQQSVYVDIPAGL</sequence>
<dbReference type="InterPro" id="IPR050331">
    <property type="entry name" value="Zinc_finger"/>
</dbReference>
<dbReference type="SUPFAM" id="SSF57667">
    <property type="entry name" value="beta-beta-alpha zinc fingers"/>
    <property type="match status" value="2"/>
</dbReference>
<dbReference type="Pfam" id="PF00096">
    <property type="entry name" value="zf-C2H2"/>
    <property type="match status" value="2"/>
</dbReference>
<dbReference type="Proteomes" id="UP001642540">
    <property type="component" value="Unassembled WGS sequence"/>
</dbReference>
<evidence type="ECO:0000259" key="10">
    <source>
        <dbReference type="PROSITE" id="PS50157"/>
    </source>
</evidence>
<gene>
    <name evidence="11" type="ORF">ODALV1_LOCUS20465</name>
</gene>
<dbReference type="Pfam" id="PF13912">
    <property type="entry name" value="zf-C2H2_6"/>
    <property type="match status" value="1"/>
</dbReference>
<feature type="region of interest" description="Disordered" evidence="9">
    <location>
        <begin position="118"/>
        <end position="153"/>
    </location>
</feature>
<feature type="compositionally biased region" description="Polar residues" evidence="9">
    <location>
        <begin position="282"/>
        <end position="291"/>
    </location>
</feature>
<comment type="subcellular location">
    <subcellularLocation>
        <location evidence="1">Nucleus</location>
    </subcellularLocation>
</comment>
<name>A0ABP1RA98_9HEXA</name>
<proteinExistence type="predicted"/>
<organism evidence="11 12">
    <name type="scientific">Orchesella dallaii</name>
    <dbReference type="NCBI Taxonomy" id="48710"/>
    <lineage>
        <taxon>Eukaryota</taxon>
        <taxon>Metazoa</taxon>
        <taxon>Ecdysozoa</taxon>
        <taxon>Arthropoda</taxon>
        <taxon>Hexapoda</taxon>
        <taxon>Collembola</taxon>
        <taxon>Entomobryomorpha</taxon>
        <taxon>Entomobryoidea</taxon>
        <taxon>Orchesellidae</taxon>
        <taxon>Orchesellinae</taxon>
        <taxon>Orchesella</taxon>
    </lineage>
</organism>
<keyword evidence="3" id="KW-0677">Repeat</keyword>
<feature type="region of interest" description="Disordered" evidence="9">
    <location>
        <begin position="329"/>
        <end position="351"/>
    </location>
</feature>
<dbReference type="SMART" id="SM00355">
    <property type="entry name" value="ZnF_C2H2"/>
    <property type="match status" value="5"/>
</dbReference>
<dbReference type="InterPro" id="IPR036236">
    <property type="entry name" value="Znf_C2H2_sf"/>
</dbReference>
<evidence type="ECO:0000256" key="7">
    <source>
        <dbReference type="ARBA" id="ARBA00023242"/>
    </source>
</evidence>
<dbReference type="PANTHER" id="PTHR16515:SF49">
    <property type="entry name" value="GASTRULA ZINC FINGER PROTEIN XLCGF49.1-LIKE-RELATED"/>
    <property type="match status" value="1"/>
</dbReference>
<feature type="domain" description="C2H2-type" evidence="10">
    <location>
        <begin position="508"/>
        <end position="530"/>
    </location>
</feature>
<evidence type="ECO:0000256" key="9">
    <source>
        <dbReference type="SAM" id="MobiDB-lite"/>
    </source>
</evidence>
<feature type="region of interest" description="Disordered" evidence="9">
    <location>
        <begin position="282"/>
        <end position="312"/>
    </location>
</feature>
<protein>
    <recommendedName>
        <fullName evidence="10">C2H2-type domain-containing protein</fullName>
    </recommendedName>
</protein>
<keyword evidence="2" id="KW-0479">Metal-binding</keyword>
<dbReference type="EMBL" id="CAXLJM020000068">
    <property type="protein sequence ID" value="CAL8124107.1"/>
    <property type="molecule type" value="Genomic_DNA"/>
</dbReference>
<keyword evidence="4 8" id="KW-0863">Zinc-finger</keyword>
<keyword evidence="5" id="KW-0862">Zinc</keyword>
<dbReference type="Pfam" id="PF12874">
    <property type="entry name" value="zf-met"/>
    <property type="match status" value="1"/>
</dbReference>
<feature type="domain" description="C2H2-type" evidence="10">
    <location>
        <begin position="432"/>
        <end position="455"/>
    </location>
</feature>
<keyword evidence="6" id="KW-0238">DNA-binding</keyword>
<evidence type="ECO:0000256" key="6">
    <source>
        <dbReference type="ARBA" id="ARBA00023125"/>
    </source>
</evidence>
<feature type="domain" description="C2H2-type" evidence="10">
    <location>
        <begin position="561"/>
        <end position="588"/>
    </location>
</feature>
<feature type="compositionally biased region" description="Acidic residues" evidence="9">
    <location>
        <begin position="93"/>
        <end position="103"/>
    </location>
</feature>
<dbReference type="Gene3D" id="3.30.160.60">
    <property type="entry name" value="Classic Zinc Finger"/>
    <property type="match status" value="4"/>
</dbReference>
<evidence type="ECO:0000256" key="3">
    <source>
        <dbReference type="ARBA" id="ARBA00022737"/>
    </source>
</evidence>
<dbReference type="PROSITE" id="PS00028">
    <property type="entry name" value="ZINC_FINGER_C2H2_1"/>
    <property type="match status" value="3"/>
</dbReference>
<keyword evidence="12" id="KW-1185">Reference proteome</keyword>
<dbReference type="PROSITE" id="PS50157">
    <property type="entry name" value="ZINC_FINGER_C2H2_2"/>
    <property type="match status" value="5"/>
</dbReference>